<name>A0A8X7SFK2_BRACI</name>
<proteinExistence type="predicted"/>
<feature type="compositionally biased region" description="Low complexity" evidence="1">
    <location>
        <begin position="57"/>
        <end position="79"/>
    </location>
</feature>
<evidence type="ECO:0000256" key="1">
    <source>
        <dbReference type="SAM" id="MobiDB-lite"/>
    </source>
</evidence>
<keyword evidence="3" id="KW-1185">Reference proteome</keyword>
<comment type="caution">
    <text evidence="2">The sequence shown here is derived from an EMBL/GenBank/DDBJ whole genome shotgun (WGS) entry which is preliminary data.</text>
</comment>
<evidence type="ECO:0000313" key="3">
    <source>
        <dbReference type="Proteomes" id="UP000886595"/>
    </source>
</evidence>
<evidence type="ECO:0000313" key="2">
    <source>
        <dbReference type="EMBL" id="KAG2305268.1"/>
    </source>
</evidence>
<accession>A0A8X7SFK2</accession>
<organism evidence="2 3">
    <name type="scientific">Brassica carinata</name>
    <name type="common">Ethiopian mustard</name>
    <name type="synonym">Abyssinian cabbage</name>
    <dbReference type="NCBI Taxonomy" id="52824"/>
    <lineage>
        <taxon>Eukaryota</taxon>
        <taxon>Viridiplantae</taxon>
        <taxon>Streptophyta</taxon>
        <taxon>Embryophyta</taxon>
        <taxon>Tracheophyta</taxon>
        <taxon>Spermatophyta</taxon>
        <taxon>Magnoliopsida</taxon>
        <taxon>eudicotyledons</taxon>
        <taxon>Gunneridae</taxon>
        <taxon>Pentapetalae</taxon>
        <taxon>rosids</taxon>
        <taxon>malvids</taxon>
        <taxon>Brassicales</taxon>
        <taxon>Brassicaceae</taxon>
        <taxon>Brassiceae</taxon>
        <taxon>Brassica</taxon>
    </lineage>
</organism>
<dbReference type="AlphaFoldDB" id="A0A8X7SFK2"/>
<dbReference type="Proteomes" id="UP000886595">
    <property type="component" value="Unassembled WGS sequence"/>
</dbReference>
<gene>
    <name evidence="2" type="ORF">Bca52824_033919</name>
</gene>
<feature type="region of interest" description="Disordered" evidence="1">
    <location>
        <begin position="47"/>
        <end position="79"/>
    </location>
</feature>
<reference evidence="2 3" key="1">
    <citation type="submission" date="2020-02" db="EMBL/GenBank/DDBJ databases">
        <authorList>
            <person name="Ma Q."/>
            <person name="Huang Y."/>
            <person name="Song X."/>
            <person name="Pei D."/>
        </authorList>
    </citation>
    <scope>NUCLEOTIDE SEQUENCE [LARGE SCALE GENOMIC DNA]</scope>
    <source>
        <strain evidence="2">Sxm20200214</strain>
        <tissue evidence="2">Leaf</tissue>
    </source>
</reference>
<sequence>MQMGKALHGKEFRRGHRQAAIEMNWMFSADQTLLKRVQRLELELEDLRNARNHSQKRSISIGGIEESRSSSQQQTHQNL</sequence>
<dbReference type="EMBL" id="JAAMPC010000007">
    <property type="protein sequence ID" value="KAG2305268.1"/>
    <property type="molecule type" value="Genomic_DNA"/>
</dbReference>
<protein>
    <submittedName>
        <fullName evidence="2">Uncharacterized protein</fullName>
    </submittedName>
</protein>